<dbReference type="RefSeq" id="YP_009283014.1">
    <property type="nucleotide sequence ID" value="NC_031039.1"/>
</dbReference>
<dbReference type="GeneID" id="29058828"/>
<proteinExistence type="predicted"/>
<dbReference type="Proteomes" id="UP000202618">
    <property type="component" value="Segment"/>
</dbReference>
<dbReference type="EMBL" id="KU878088">
    <property type="protein sequence ID" value="AMS01194.1"/>
    <property type="molecule type" value="Genomic_DNA"/>
</dbReference>
<evidence type="ECO:0000313" key="1">
    <source>
        <dbReference type="EMBL" id="AMS01194.1"/>
    </source>
</evidence>
<gene>
    <name evidence="1" type="ORF">AR9_g110</name>
</gene>
<accession>A0A172JI11</accession>
<name>A0A172JI11_BPPB1</name>
<evidence type="ECO:0000313" key="2">
    <source>
        <dbReference type="Proteomes" id="UP000202618"/>
    </source>
</evidence>
<protein>
    <submittedName>
        <fullName evidence="1">N-glycosylase</fullName>
    </submittedName>
</protein>
<organism evidence="1 2">
    <name type="scientific">Bacillus phage AR9</name>
    <dbReference type="NCBI Taxonomy" id="1815509"/>
    <lineage>
        <taxon>Viruses</taxon>
        <taxon>Duplodnaviria</taxon>
        <taxon>Heunggongvirae</taxon>
        <taxon>Uroviricota</taxon>
        <taxon>Caudoviricetes</taxon>
        <taxon>Takahashivirus</taxon>
        <taxon>Bacillus phage PBS1</taxon>
    </lineage>
</organism>
<reference evidence="1 2" key="1">
    <citation type="journal article" date="2016" name="Virology">
        <title>The genome of AR9, a giant transducing Bacillus phage encoding two multisubunit RNA polymerases.</title>
        <authorList>
            <person name="Lavysh D."/>
            <person name="Sokolova M."/>
            <person name="Minakhin L."/>
            <person name="Yakunina M."/>
            <person name="Artamonova T."/>
            <person name="Kozyavkin S."/>
            <person name="Makarova K.S."/>
            <person name="Koonin E.V."/>
            <person name="Severinov K."/>
        </authorList>
    </citation>
    <scope>NUCLEOTIDE SEQUENCE [LARGE SCALE GENOMIC DNA]</scope>
</reference>
<sequence length="236" mass="27796">MKLTEIKKEDKIILVEKCKELLNLKDAKLPDEYYYSSLPLCVIDSIFSINSNYTSVKNVIKRYCTYFNINPLRESSSFPSTSNQLSVKSFIDSYEKIGVDFYTQKIFNNRQRTSAVNGILKSEAVYEFCKVLNKYNINYFQDVKNIYGNKEFEKDIRRIKGQGKGVSLLYFLMLSGEEDKIKPDRMIIRFLEEILQRKINIDESQILLKEASLILSKEYPNLSPRLLDYVIWEYTR</sequence>
<dbReference type="KEGG" id="vg:29058828"/>